<dbReference type="AlphaFoldDB" id="A0AAN7XKP8"/>
<evidence type="ECO:0000313" key="3">
    <source>
        <dbReference type="Proteomes" id="UP001346869"/>
    </source>
</evidence>
<name>A0AAN7XKP8_ELEMC</name>
<keyword evidence="3" id="KW-1185">Reference proteome</keyword>
<dbReference type="EMBL" id="JAUZQC010000012">
    <property type="protein sequence ID" value="KAK5862762.1"/>
    <property type="molecule type" value="Genomic_DNA"/>
</dbReference>
<reference evidence="2 3" key="2">
    <citation type="journal article" date="2023" name="Mol. Biol. Evol.">
        <title>Genomics of Secondarily Temperate Adaptation in the Only Non-Antarctic Icefish.</title>
        <authorList>
            <person name="Rivera-Colon A.G."/>
            <person name="Rayamajhi N."/>
            <person name="Minhas B.F."/>
            <person name="Madrigal G."/>
            <person name="Bilyk K.T."/>
            <person name="Yoon V."/>
            <person name="Hune M."/>
            <person name="Gregory S."/>
            <person name="Cheng C.H.C."/>
            <person name="Catchen J.M."/>
        </authorList>
    </citation>
    <scope>NUCLEOTIDE SEQUENCE [LARGE SCALE GENOMIC DNA]</scope>
    <source>
        <strain evidence="2">JMC-PN-2008</strain>
    </source>
</reference>
<evidence type="ECO:0000256" key="1">
    <source>
        <dbReference type="SAM" id="MobiDB-lite"/>
    </source>
</evidence>
<proteinExistence type="predicted"/>
<comment type="caution">
    <text evidence="2">The sequence shown here is derived from an EMBL/GenBank/DDBJ whole genome shotgun (WGS) entry which is preliminary data.</text>
</comment>
<organism evidence="2 3">
    <name type="scientific">Eleginops maclovinus</name>
    <name type="common">Patagonian blennie</name>
    <name type="synonym">Eleginus maclovinus</name>
    <dbReference type="NCBI Taxonomy" id="56733"/>
    <lineage>
        <taxon>Eukaryota</taxon>
        <taxon>Metazoa</taxon>
        <taxon>Chordata</taxon>
        <taxon>Craniata</taxon>
        <taxon>Vertebrata</taxon>
        <taxon>Euteleostomi</taxon>
        <taxon>Actinopterygii</taxon>
        <taxon>Neopterygii</taxon>
        <taxon>Teleostei</taxon>
        <taxon>Neoteleostei</taxon>
        <taxon>Acanthomorphata</taxon>
        <taxon>Eupercaria</taxon>
        <taxon>Perciformes</taxon>
        <taxon>Notothenioidei</taxon>
        <taxon>Eleginopidae</taxon>
        <taxon>Eleginops</taxon>
    </lineage>
</organism>
<sequence length="66" mass="7457">MSRPYWCTAASPGFSRQAAERRTQPRSDQTPGRQMLSKHREEKAPVTVSSRFRSSPSLFLESAGCR</sequence>
<feature type="region of interest" description="Disordered" evidence="1">
    <location>
        <begin position="1"/>
        <end position="53"/>
    </location>
</feature>
<evidence type="ECO:0000313" key="2">
    <source>
        <dbReference type="EMBL" id="KAK5862762.1"/>
    </source>
</evidence>
<reference evidence="2 3" key="1">
    <citation type="journal article" date="2023" name="Genes (Basel)">
        <title>Chromosome-Level Genome Assembly and Circadian Gene Repertoire of the Patagonia Blennie Eleginops maclovinus-The Closest Ancestral Proxy of Antarctic Cryonotothenioids.</title>
        <authorList>
            <person name="Cheng C.C."/>
            <person name="Rivera-Colon A.G."/>
            <person name="Minhas B.F."/>
            <person name="Wilson L."/>
            <person name="Rayamajhi N."/>
            <person name="Vargas-Chacoff L."/>
            <person name="Catchen J.M."/>
        </authorList>
    </citation>
    <scope>NUCLEOTIDE SEQUENCE [LARGE SCALE GENOMIC DNA]</scope>
    <source>
        <strain evidence="2">JMC-PN-2008</strain>
    </source>
</reference>
<protein>
    <submittedName>
        <fullName evidence="2">Uncharacterized protein</fullName>
    </submittedName>
</protein>
<dbReference type="Proteomes" id="UP001346869">
    <property type="component" value="Unassembled WGS sequence"/>
</dbReference>
<accession>A0AAN7XKP8</accession>
<gene>
    <name evidence="2" type="ORF">PBY51_018126</name>
</gene>